<name>A0A7R9M8R3_9ACAR</name>
<evidence type="ECO:0000256" key="1">
    <source>
        <dbReference type="SAM" id="MobiDB-lite"/>
    </source>
</evidence>
<feature type="non-terminal residue" evidence="3">
    <location>
        <position position="1"/>
    </location>
</feature>
<proteinExistence type="predicted"/>
<feature type="region of interest" description="Disordered" evidence="1">
    <location>
        <begin position="239"/>
        <end position="263"/>
    </location>
</feature>
<sequence length="536" mass="59216">FQLIFDNLFAILLSAPSYCGLHTVRETQWSYGPNDSVREIDLSIPPPRYMPSDLKEIRENNQHFIESTVDTSYASVDHNMNEKVTSNGIDLPSLVSMEILESQASEPGVKNEDIMKRVSEMNQIVADAQHYLATDEMLNEAKEVSDRQTEAAVAVEKTEQNPWDQSLRLQPTDSLLLLTTQMNGNTDINGSNDKQNGRDVINGELSANESDTDSLMSPNESPLHRINIQNSMNALQLSNGGVTVNGTSGPRTQSTSFGLHSPDVYPNLSRAEQDLMDSLQQLKSEAEFKLKFSNDICLDSEMIDLTALPPPDTPDGLEVEFMGSGIGFPTTDDPPTPYKEDIDFTDFATDDSARVVAELDDLCDTLSEMQSTASDRNSNTSQHLQYMPQDIDDFIESMTVRPPPMVNDHMSNDEQYLSSFIIPPPPSASPSMTRAQDDVIAKFWRVTDDIRKMCSNDISPRLFKREVHSSSSGESGYDSAFTSASFPSSTTDWPSVGWSRSDWSHGFCSVFSTATAVSVCRSLTSLVSLSISSVAK</sequence>
<gene>
    <name evidence="3" type="ORF">ONB1V03_LOCUS12034</name>
</gene>
<evidence type="ECO:0000313" key="4">
    <source>
        <dbReference type="Proteomes" id="UP000728032"/>
    </source>
</evidence>
<dbReference type="Proteomes" id="UP000728032">
    <property type="component" value="Unassembled WGS sequence"/>
</dbReference>
<feature type="signal peptide" evidence="2">
    <location>
        <begin position="1"/>
        <end position="19"/>
    </location>
</feature>
<dbReference type="EMBL" id="OC924236">
    <property type="protein sequence ID" value="CAD7655391.1"/>
    <property type="molecule type" value="Genomic_DNA"/>
</dbReference>
<dbReference type="OrthoDB" id="5859304at2759"/>
<organism evidence="3">
    <name type="scientific">Oppiella nova</name>
    <dbReference type="NCBI Taxonomy" id="334625"/>
    <lineage>
        <taxon>Eukaryota</taxon>
        <taxon>Metazoa</taxon>
        <taxon>Ecdysozoa</taxon>
        <taxon>Arthropoda</taxon>
        <taxon>Chelicerata</taxon>
        <taxon>Arachnida</taxon>
        <taxon>Acari</taxon>
        <taxon>Acariformes</taxon>
        <taxon>Sarcoptiformes</taxon>
        <taxon>Oribatida</taxon>
        <taxon>Brachypylina</taxon>
        <taxon>Oppioidea</taxon>
        <taxon>Oppiidae</taxon>
        <taxon>Oppiella</taxon>
    </lineage>
</organism>
<feature type="compositionally biased region" description="Polar residues" evidence="1">
    <location>
        <begin position="239"/>
        <end position="258"/>
    </location>
</feature>
<reference evidence="3" key="1">
    <citation type="submission" date="2020-11" db="EMBL/GenBank/DDBJ databases">
        <authorList>
            <person name="Tran Van P."/>
        </authorList>
    </citation>
    <scope>NUCLEOTIDE SEQUENCE</scope>
</reference>
<protein>
    <submittedName>
        <fullName evidence="3">Uncharacterized protein</fullName>
    </submittedName>
</protein>
<feature type="non-terminal residue" evidence="3">
    <location>
        <position position="536"/>
    </location>
</feature>
<evidence type="ECO:0000313" key="3">
    <source>
        <dbReference type="EMBL" id="CAD7655391.1"/>
    </source>
</evidence>
<feature type="chain" id="PRO_5036211490" evidence="2">
    <location>
        <begin position="20"/>
        <end position="536"/>
    </location>
</feature>
<accession>A0A7R9M8R3</accession>
<keyword evidence="2" id="KW-0732">Signal</keyword>
<keyword evidence="4" id="KW-1185">Reference proteome</keyword>
<dbReference type="EMBL" id="CAJPVJ010009411">
    <property type="protein sequence ID" value="CAG2172578.1"/>
    <property type="molecule type" value="Genomic_DNA"/>
</dbReference>
<dbReference type="AlphaFoldDB" id="A0A7R9M8R3"/>
<evidence type="ECO:0000256" key="2">
    <source>
        <dbReference type="SAM" id="SignalP"/>
    </source>
</evidence>